<evidence type="ECO:0000313" key="1">
    <source>
        <dbReference type="EMBL" id="PHT31588.1"/>
    </source>
</evidence>
<evidence type="ECO:0000313" key="2">
    <source>
        <dbReference type="Proteomes" id="UP000224567"/>
    </source>
</evidence>
<reference evidence="1 2" key="1">
    <citation type="journal article" date="2017" name="Genome Biol.">
        <title>New reference genome sequences of hot pepper reveal the massive evolution of plant disease-resistance genes by retroduplication.</title>
        <authorList>
            <person name="Kim S."/>
            <person name="Park J."/>
            <person name="Yeom S.I."/>
            <person name="Kim Y.M."/>
            <person name="Seo E."/>
            <person name="Kim K.T."/>
            <person name="Kim M.S."/>
            <person name="Lee J.M."/>
            <person name="Cheong K."/>
            <person name="Shin H.S."/>
            <person name="Kim S.B."/>
            <person name="Han K."/>
            <person name="Lee J."/>
            <person name="Park M."/>
            <person name="Lee H.A."/>
            <person name="Lee H.Y."/>
            <person name="Lee Y."/>
            <person name="Oh S."/>
            <person name="Lee J.H."/>
            <person name="Choi E."/>
            <person name="Choi E."/>
            <person name="Lee S.E."/>
            <person name="Jeon J."/>
            <person name="Kim H."/>
            <person name="Choi G."/>
            <person name="Song H."/>
            <person name="Lee J."/>
            <person name="Lee S.C."/>
            <person name="Kwon J.K."/>
            <person name="Lee H.Y."/>
            <person name="Koo N."/>
            <person name="Hong Y."/>
            <person name="Kim R.W."/>
            <person name="Kang W.H."/>
            <person name="Huh J.H."/>
            <person name="Kang B.C."/>
            <person name="Yang T.J."/>
            <person name="Lee Y.H."/>
            <person name="Bennetzen J.L."/>
            <person name="Choi D."/>
        </authorList>
    </citation>
    <scope>NUCLEOTIDE SEQUENCE [LARGE SCALE GENOMIC DNA]</scope>
    <source>
        <strain evidence="2">cv. PBC81</strain>
    </source>
</reference>
<sequence>MQSRNLDCGASDVVIIYLMHLKKKCPTVDDDLNSYENGGNDPINMEDDSMYMEDFSLDSQDDEEDSGTVSQPGYFFSDETNFCFGQTFADKKELKMLLDAAPAKKYETSNKFRIYKYVGLHMCGVEHAIRRHRKVSSKLTVSVCINHFRDGYNFLQNDYNALNETRQRGDLQVCILDGFGVLGLFLYTLKLVPLVGQPPELESLRIGPQSRSYVYHNASYWMCWKESVIAKNIIRGTPEHGYACLSAFSHLVELLIPESSYSIMVNWMNGSFVYYFLAFGACIRGYAYMRKELKSNCTEAAYVLENMLGYEKWSRAHFPGNRYNVITTNITESLNSILMDEWEYPMSYIFNLIARKFGEKFREWHVFVDGKENIFVPYTERILRDSKSASYSLYVSNPNGVLNQYTGFGNNITSKVNLLERSYFCRKIDLVKMSYEHAMAALRAKYDGGEGYGNSI</sequence>
<dbReference type="AlphaFoldDB" id="A0A2G2VF58"/>
<gene>
    <name evidence="1" type="ORF">CQW23_27925</name>
</gene>
<name>A0A2G2VF58_CAPBA</name>
<proteinExistence type="predicted"/>
<organism evidence="1 2">
    <name type="scientific">Capsicum baccatum</name>
    <name type="common">Peruvian pepper</name>
    <dbReference type="NCBI Taxonomy" id="33114"/>
    <lineage>
        <taxon>Eukaryota</taxon>
        <taxon>Viridiplantae</taxon>
        <taxon>Streptophyta</taxon>
        <taxon>Embryophyta</taxon>
        <taxon>Tracheophyta</taxon>
        <taxon>Spermatophyta</taxon>
        <taxon>Magnoliopsida</taxon>
        <taxon>eudicotyledons</taxon>
        <taxon>Gunneridae</taxon>
        <taxon>Pentapetalae</taxon>
        <taxon>asterids</taxon>
        <taxon>lamiids</taxon>
        <taxon>Solanales</taxon>
        <taxon>Solanaceae</taxon>
        <taxon>Solanoideae</taxon>
        <taxon>Capsiceae</taxon>
        <taxon>Capsicum</taxon>
    </lineage>
</organism>
<dbReference type="EMBL" id="MLFT02000012">
    <property type="protein sequence ID" value="PHT31588.1"/>
    <property type="molecule type" value="Genomic_DNA"/>
</dbReference>
<dbReference type="PANTHER" id="PTHR31973">
    <property type="entry name" value="POLYPROTEIN, PUTATIVE-RELATED"/>
    <property type="match status" value="1"/>
</dbReference>
<reference evidence="2" key="2">
    <citation type="journal article" date="2017" name="J. Anim. Genet.">
        <title>Multiple reference genome sequences of hot pepper reveal the massive evolution of plant disease resistance genes by retroduplication.</title>
        <authorList>
            <person name="Kim S."/>
            <person name="Park J."/>
            <person name="Yeom S.-I."/>
            <person name="Kim Y.-M."/>
            <person name="Seo E."/>
            <person name="Kim K.-T."/>
            <person name="Kim M.-S."/>
            <person name="Lee J.M."/>
            <person name="Cheong K."/>
            <person name="Shin H.-S."/>
            <person name="Kim S.-B."/>
            <person name="Han K."/>
            <person name="Lee J."/>
            <person name="Park M."/>
            <person name="Lee H.-A."/>
            <person name="Lee H.-Y."/>
            <person name="Lee Y."/>
            <person name="Oh S."/>
            <person name="Lee J.H."/>
            <person name="Choi E."/>
            <person name="Choi E."/>
            <person name="Lee S.E."/>
            <person name="Jeon J."/>
            <person name="Kim H."/>
            <person name="Choi G."/>
            <person name="Song H."/>
            <person name="Lee J."/>
            <person name="Lee S.-C."/>
            <person name="Kwon J.-K."/>
            <person name="Lee H.-Y."/>
            <person name="Koo N."/>
            <person name="Hong Y."/>
            <person name="Kim R.W."/>
            <person name="Kang W.-H."/>
            <person name="Huh J.H."/>
            <person name="Kang B.-C."/>
            <person name="Yang T.-J."/>
            <person name="Lee Y.-H."/>
            <person name="Bennetzen J.L."/>
            <person name="Choi D."/>
        </authorList>
    </citation>
    <scope>NUCLEOTIDE SEQUENCE [LARGE SCALE GENOMIC DNA]</scope>
    <source>
        <strain evidence="2">cv. PBC81</strain>
    </source>
</reference>
<keyword evidence="2" id="KW-1185">Reference proteome</keyword>
<comment type="caution">
    <text evidence="1">The sequence shown here is derived from an EMBL/GenBank/DDBJ whole genome shotgun (WGS) entry which is preliminary data.</text>
</comment>
<dbReference type="Proteomes" id="UP000224567">
    <property type="component" value="Unassembled WGS sequence"/>
</dbReference>
<protein>
    <submittedName>
        <fullName evidence="1">Uncharacterized protein</fullName>
    </submittedName>
</protein>
<dbReference type="PANTHER" id="PTHR31973:SF183">
    <property type="entry name" value="SWIM-TYPE DOMAIN-CONTAINING PROTEIN"/>
    <property type="match status" value="1"/>
</dbReference>
<dbReference type="OrthoDB" id="10473738at2759"/>
<accession>A0A2G2VF58</accession>